<reference evidence="5 6" key="1">
    <citation type="submission" date="2016-11" db="EMBL/GenBank/DDBJ databases">
        <authorList>
            <person name="Jaros S."/>
            <person name="Januszkiewicz K."/>
            <person name="Wedrychowicz H."/>
        </authorList>
    </citation>
    <scope>NUCLEOTIDE SEQUENCE [LARGE SCALE GENOMIC DNA]</scope>
    <source>
        <strain evidence="5 6">CGMCC 4.2025</strain>
    </source>
</reference>
<proteinExistence type="inferred from homology"/>
<dbReference type="InterPro" id="IPR016163">
    <property type="entry name" value="Ald_DH_C"/>
</dbReference>
<feature type="domain" description="Aldehyde dehydrogenase" evidence="4">
    <location>
        <begin position="17"/>
        <end position="443"/>
    </location>
</feature>
<dbReference type="PANTHER" id="PTHR42986">
    <property type="entry name" value="BENZALDEHYDE DEHYDROGENASE YFMT"/>
    <property type="match status" value="1"/>
</dbReference>
<dbReference type="OrthoDB" id="6882680at2"/>
<evidence type="ECO:0000259" key="4">
    <source>
        <dbReference type="Pfam" id="PF00171"/>
    </source>
</evidence>
<evidence type="ECO:0000256" key="2">
    <source>
        <dbReference type="ARBA" id="ARBA00023002"/>
    </source>
</evidence>
<dbReference type="PANTHER" id="PTHR42986:SF1">
    <property type="entry name" value="BENZALDEHYDE DEHYDROGENASE YFMT"/>
    <property type="match status" value="1"/>
</dbReference>
<dbReference type="Gene3D" id="3.40.605.10">
    <property type="entry name" value="Aldehyde Dehydrogenase, Chain A, domain 1"/>
    <property type="match status" value="1"/>
</dbReference>
<organism evidence="5 6">
    <name type="scientific">Actinacidiphila paucisporea</name>
    <dbReference type="NCBI Taxonomy" id="310782"/>
    <lineage>
        <taxon>Bacteria</taxon>
        <taxon>Bacillati</taxon>
        <taxon>Actinomycetota</taxon>
        <taxon>Actinomycetes</taxon>
        <taxon>Kitasatosporales</taxon>
        <taxon>Streptomycetaceae</taxon>
        <taxon>Actinacidiphila</taxon>
    </lineage>
</organism>
<dbReference type="RefSeq" id="WP_073495803.1">
    <property type="nucleotide sequence ID" value="NZ_FRBI01000004.1"/>
</dbReference>
<keyword evidence="2" id="KW-0560">Oxidoreductase</keyword>
<name>A0A1M7AMV6_9ACTN</name>
<dbReference type="InterPro" id="IPR016162">
    <property type="entry name" value="Ald_DH_N"/>
</dbReference>
<dbReference type="Gene3D" id="3.40.309.10">
    <property type="entry name" value="Aldehyde Dehydrogenase, Chain A, domain 2"/>
    <property type="match status" value="1"/>
</dbReference>
<dbReference type="InterPro" id="IPR015590">
    <property type="entry name" value="Aldehyde_DH_dom"/>
</dbReference>
<keyword evidence="6" id="KW-1185">Reference proteome</keyword>
<evidence type="ECO:0000313" key="5">
    <source>
        <dbReference type="EMBL" id="SHL44048.1"/>
    </source>
</evidence>
<dbReference type="Pfam" id="PF00171">
    <property type="entry name" value="Aldedh"/>
    <property type="match status" value="1"/>
</dbReference>
<evidence type="ECO:0000313" key="6">
    <source>
        <dbReference type="Proteomes" id="UP000184111"/>
    </source>
</evidence>
<protein>
    <submittedName>
        <fullName evidence="5">Benzaldehyde dehydrogenase (NAD+)</fullName>
    </submittedName>
</protein>
<sequence length="481" mass="50381">MPSQPGDGRLYIDGAFVPAASGRTGVVEEKATGRPIGSYALGSAVDIDRAVAAARAAQPGWAALSAPERAGYLRAFCGYLEAHYGELVEQSMRETGGVRAKAEDEVGTSIRQLALSAVQVGESGGDILPPYKAGKLSLSRAVPLGVLGLITPWNYPMNLAMRALAPGLAFGNTVVLKPAELTPVIGGQVLAAAADHAGLPPGVFNVVTGDGPDAGWPLARHQGLDMLDFTGSREVGLAIDRAAAGELRDIRLELGGSNAFVVLDDADIEAAANCAMIASLEFQGQTCISASRHIVQRAVADDYLDALTRRAAALAVGDPFDPGTALGPLISAAQLDRVHRAIVEPSLAMGARLVTGGTYDGLFYRPTVLADVTEAMPAFREEIFGPVIPVTVVDTEAEAVALTNGLPMLMSSVFTRDLIRGLSVAEQLRAGEVHVNDAHARHGAENQMPGFTRRQWIGLQRTPLDFPDWATAPATTATHES</sequence>
<gene>
    <name evidence="5" type="ORF">SAMN05216499_104145</name>
</gene>
<accession>A0A1M7AMV6</accession>
<dbReference type="Proteomes" id="UP000184111">
    <property type="component" value="Unassembled WGS sequence"/>
</dbReference>
<comment type="similarity">
    <text evidence="1">Belongs to the aldehyde dehydrogenase family.</text>
</comment>
<dbReference type="SUPFAM" id="SSF53720">
    <property type="entry name" value="ALDH-like"/>
    <property type="match status" value="1"/>
</dbReference>
<dbReference type="InterPro" id="IPR016161">
    <property type="entry name" value="Ald_DH/histidinol_DH"/>
</dbReference>
<dbReference type="GO" id="GO:0016620">
    <property type="term" value="F:oxidoreductase activity, acting on the aldehyde or oxo group of donors, NAD or NADP as acceptor"/>
    <property type="evidence" value="ECO:0007669"/>
    <property type="project" value="InterPro"/>
</dbReference>
<evidence type="ECO:0000256" key="3">
    <source>
        <dbReference type="ARBA" id="ARBA00023027"/>
    </source>
</evidence>
<dbReference type="AlphaFoldDB" id="A0A1M7AMV6"/>
<dbReference type="STRING" id="310782.SAMN05216499_104145"/>
<keyword evidence="3" id="KW-0520">NAD</keyword>
<dbReference type="EMBL" id="FRBI01000004">
    <property type="protein sequence ID" value="SHL44048.1"/>
    <property type="molecule type" value="Genomic_DNA"/>
</dbReference>
<evidence type="ECO:0000256" key="1">
    <source>
        <dbReference type="ARBA" id="ARBA00009986"/>
    </source>
</evidence>